<keyword evidence="4" id="KW-1185">Reference proteome</keyword>
<reference evidence="3" key="1">
    <citation type="submission" date="2023-08" db="EMBL/GenBank/DDBJ databases">
        <authorList>
            <person name="Chen Y."/>
            <person name="Shah S."/>
            <person name="Dougan E. K."/>
            <person name="Thang M."/>
            <person name="Chan C."/>
        </authorList>
    </citation>
    <scope>NUCLEOTIDE SEQUENCE</scope>
</reference>
<evidence type="ECO:0000313" key="4">
    <source>
        <dbReference type="Proteomes" id="UP001178507"/>
    </source>
</evidence>
<dbReference type="AlphaFoldDB" id="A0AA36IRS0"/>
<dbReference type="GO" id="GO:0008270">
    <property type="term" value="F:zinc ion binding"/>
    <property type="evidence" value="ECO:0007669"/>
    <property type="project" value="UniProtKB-KW"/>
</dbReference>
<dbReference type="PROSITE" id="PS00028">
    <property type="entry name" value="ZINC_FINGER_C2H2_1"/>
    <property type="match status" value="1"/>
</dbReference>
<dbReference type="InterPro" id="IPR013087">
    <property type="entry name" value="Znf_C2H2_type"/>
</dbReference>
<organism evidence="3 4">
    <name type="scientific">Effrenium voratum</name>
    <dbReference type="NCBI Taxonomy" id="2562239"/>
    <lineage>
        <taxon>Eukaryota</taxon>
        <taxon>Sar</taxon>
        <taxon>Alveolata</taxon>
        <taxon>Dinophyceae</taxon>
        <taxon>Suessiales</taxon>
        <taxon>Symbiodiniaceae</taxon>
        <taxon>Effrenium</taxon>
    </lineage>
</organism>
<dbReference type="EMBL" id="CAUJNA010002380">
    <property type="protein sequence ID" value="CAJ1392669.1"/>
    <property type="molecule type" value="Genomic_DNA"/>
</dbReference>
<keyword evidence="1" id="KW-0479">Metal-binding</keyword>
<keyword evidence="1" id="KW-0862">Zinc</keyword>
<proteinExistence type="predicted"/>
<protein>
    <recommendedName>
        <fullName evidence="2">C2H2-type domain-containing protein</fullName>
    </recommendedName>
</protein>
<comment type="caution">
    <text evidence="3">The sequence shown here is derived from an EMBL/GenBank/DDBJ whole genome shotgun (WGS) entry which is preliminary data.</text>
</comment>
<feature type="domain" description="C2H2-type" evidence="2">
    <location>
        <begin position="15"/>
        <end position="44"/>
    </location>
</feature>
<accession>A0AA36IRS0</accession>
<dbReference type="PROSITE" id="PS50157">
    <property type="entry name" value="ZINC_FINGER_C2H2_2"/>
    <property type="match status" value="1"/>
</dbReference>
<keyword evidence="1" id="KW-0863">Zinc-finger</keyword>
<evidence type="ECO:0000259" key="2">
    <source>
        <dbReference type="PROSITE" id="PS50157"/>
    </source>
</evidence>
<sequence>MGSARSLVRSLRRGNVCGVCKEDFPSRSALFKHIKATGHAMLKPAEEAPKGRKKKR</sequence>
<evidence type="ECO:0000313" key="3">
    <source>
        <dbReference type="EMBL" id="CAJ1392669.1"/>
    </source>
</evidence>
<dbReference type="Proteomes" id="UP001178507">
    <property type="component" value="Unassembled WGS sequence"/>
</dbReference>
<gene>
    <name evidence="3" type="ORF">EVOR1521_LOCUS17711</name>
</gene>
<name>A0AA36IRS0_9DINO</name>
<evidence type="ECO:0000256" key="1">
    <source>
        <dbReference type="PROSITE-ProRule" id="PRU00042"/>
    </source>
</evidence>